<gene>
    <name evidence="2" type="ORF">F2A31_03045</name>
</gene>
<proteinExistence type="predicted"/>
<keyword evidence="3" id="KW-1185">Reference proteome</keyword>
<reference evidence="2 3" key="1">
    <citation type="submission" date="2019-09" db="EMBL/GenBank/DDBJ databases">
        <title>Acinetobacter sp. C16S1 isolated from saline soil.</title>
        <authorList>
            <person name="Xu L."/>
            <person name="Sun J.-Q."/>
        </authorList>
    </citation>
    <scope>NUCLEOTIDE SEQUENCE [LARGE SCALE GENOMIC DNA]</scope>
    <source>
        <strain evidence="2 3">C16S1</strain>
    </source>
</reference>
<accession>A0A5P1USD3</accession>
<evidence type="ECO:0000313" key="3">
    <source>
        <dbReference type="Proteomes" id="UP000325177"/>
    </source>
</evidence>
<organism evidence="2 3">
    <name type="scientific">Acinetobacter suaedae</name>
    <dbReference type="NCBI Taxonomy" id="2609668"/>
    <lineage>
        <taxon>Bacteria</taxon>
        <taxon>Pseudomonadati</taxon>
        <taxon>Pseudomonadota</taxon>
        <taxon>Gammaproteobacteria</taxon>
        <taxon>Moraxellales</taxon>
        <taxon>Moraxellaceae</taxon>
        <taxon>Acinetobacter</taxon>
    </lineage>
</organism>
<keyword evidence="1" id="KW-1133">Transmembrane helix</keyword>
<evidence type="ECO:0000256" key="1">
    <source>
        <dbReference type="SAM" id="Phobius"/>
    </source>
</evidence>
<name>A0A5P1USD3_9GAMM</name>
<keyword evidence="1" id="KW-0472">Membrane</keyword>
<keyword evidence="1" id="KW-0812">Transmembrane</keyword>
<evidence type="ECO:0000313" key="2">
    <source>
        <dbReference type="EMBL" id="QER38730.1"/>
    </source>
</evidence>
<protein>
    <submittedName>
        <fullName evidence="2">Uncharacterized protein</fullName>
    </submittedName>
</protein>
<sequence length="179" mass="21122">MIIGKIDLKNKILISIIFIGLIIMLVAKFMKTYDTEVDVILNDKINKGDLKIIINTHGYLLDGYEPDKYIGKTNIFFPIYKNGALQNYKKTKINKYSDYYIYARYKDKYAKMTYTNTLVLGQNTTNIKIFINQFKEFIYLSSSEIVPSIENITQSSFQDIETFKDDQHDMRMFKYLDQF</sequence>
<dbReference type="Proteomes" id="UP000325177">
    <property type="component" value="Chromosome"/>
</dbReference>
<dbReference type="AlphaFoldDB" id="A0A5P1USD3"/>
<dbReference type="EMBL" id="CP043909">
    <property type="protein sequence ID" value="QER38730.1"/>
    <property type="molecule type" value="Genomic_DNA"/>
</dbReference>
<dbReference type="KEGG" id="asue:F2A31_03045"/>
<feature type="transmembrane region" description="Helical" evidence="1">
    <location>
        <begin position="12"/>
        <end position="30"/>
    </location>
</feature>